<accession>A0A0A9AK24</accession>
<reference evidence="1" key="2">
    <citation type="journal article" date="2015" name="Data Brief">
        <title>Shoot transcriptome of the giant reed, Arundo donax.</title>
        <authorList>
            <person name="Barrero R.A."/>
            <person name="Guerrero F.D."/>
            <person name="Moolhuijzen P."/>
            <person name="Goolsby J.A."/>
            <person name="Tidwell J."/>
            <person name="Bellgard S.E."/>
            <person name="Bellgard M.I."/>
        </authorList>
    </citation>
    <scope>NUCLEOTIDE SEQUENCE</scope>
    <source>
        <tissue evidence="1">Shoot tissue taken approximately 20 cm above the soil surface</tissue>
    </source>
</reference>
<dbReference type="AlphaFoldDB" id="A0A0A9AK24"/>
<organism evidence="1">
    <name type="scientific">Arundo donax</name>
    <name type="common">Giant reed</name>
    <name type="synonym">Donax arundinaceus</name>
    <dbReference type="NCBI Taxonomy" id="35708"/>
    <lineage>
        <taxon>Eukaryota</taxon>
        <taxon>Viridiplantae</taxon>
        <taxon>Streptophyta</taxon>
        <taxon>Embryophyta</taxon>
        <taxon>Tracheophyta</taxon>
        <taxon>Spermatophyta</taxon>
        <taxon>Magnoliopsida</taxon>
        <taxon>Liliopsida</taxon>
        <taxon>Poales</taxon>
        <taxon>Poaceae</taxon>
        <taxon>PACMAD clade</taxon>
        <taxon>Arundinoideae</taxon>
        <taxon>Arundineae</taxon>
        <taxon>Arundo</taxon>
    </lineage>
</organism>
<sequence length="20" mass="2188">MQHSPLSTIMSCIVCSPLHC</sequence>
<evidence type="ECO:0000313" key="1">
    <source>
        <dbReference type="EMBL" id="JAD49295.1"/>
    </source>
</evidence>
<protein>
    <submittedName>
        <fullName evidence="1">Uncharacterized protein</fullName>
    </submittedName>
</protein>
<reference evidence="1" key="1">
    <citation type="submission" date="2014-09" db="EMBL/GenBank/DDBJ databases">
        <authorList>
            <person name="Magalhaes I.L.F."/>
            <person name="Oliveira U."/>
            <person name="Santos F.R."/>
            <person name="Vidigal T.H.D.A."/>
            <person name="Brescovit A.D."/>
            <person name="Santos A.J."/>
        </authorList>
    </citation>
    <scope>NUCLEOTIDE SEQUENCE</scope>
    <source>
        <tissue evidence="1">Shoot tissue taken approximately 20 cm above the soil surface</tissue>
    </source>
</reference>
<name>A0A0A9AK24_ARUDO</name>
<dbReference type="EMBL" id="GBRH01248600">
    <property type="protein sequence ID" value="JAD49295.1"/>
    <property type="molecule type" value="Transcribed_RNA"/>
</dbReference>
<proteinExistence type="predicted"/>